<protein>
    <submittedName>
        <fullName evidence="8">2Fe-2S ferredoxin</fullName>
    </submittedName>
</protein>
<evidence type="ECO:0000259" key="7">
    <source>
        <dbReference type="PROSITE" id="PS51296"/>
    </source>
</evidence>
<evidence type="ECO:0000256" key="3">
    <source>
        <dbReference type="ARBA" id="ARBA00023004"/>
    </source>
</evidence>
<dbReference type="OrthoDB" id="9800167at2"/>
<dbReference type="SUPFAM" id="SSF50022">
    <property type="entry name" value="ISP domain"/>
    <property type="match status" value="1"/>
</dbReference>
<evidence type="ECO:0000313" key="8">
    <source>
        <dbReference type="EMBL" id="PWR19504.1"/>
    </source>
</evidence>
<keyword evidence="1" id="KW-0001">2Fe-2S</keyword>
<keyword evidence="2" id="KW-0479">Metal-binding</keyword>
<dbReference type="GO" id="GO:0046872">
    <property type="term" value="F:metal ion binding"/>
    <property type="evidence" value="ECO:0007669"/>
    <property type="project" value="UniProtKB-KW"/>
</dbReference>
<gene>
    <name evidence="8" type="ORF">DKG74_17085</name>
</gene>
<dbReference type="PANTHER" id="PTHR21496:SF0">
    <property type="entry name" value="RIESKE DOMAIN-CONTAINING PROTEIN"/>
    <property type="match status" value="1"/>
</dbReference>
<accession>A0A317DYS6</accession>
<evidence type="ECO:0000256" key="2">
    <source>
        <dbReference type="ARBA" id="ARBA00022723"/>
    </source>
</evidence>
<name>A0A317DYS6_9PROT</name>
<dbReference type="RefSeq" id="WP_109907386.1">
    <property type="nucleotide sequence ID" value="NZ_QGLE01000011.1"/>
</dbReference>
<comment type="cofactor">
    <cofactor evidence="5">
        <name>[2Fe-2S] cluster</name>
        <dbReference type="ChEBI" id="CHEBI:190135"/>
    </cofactor>
</comment>
<dbReference type="CDD" id="cd03474">
    <property type="entry name" value="Rieske_T4moC"/>
    <property type="match status" value="1"/>
</dbReference>
<evidence type="ECO:0000256" key="4">
    <source>
        <dbReference type="ARBA" id="ARBA00023014"/>
    </source>
</evidence>
<dbReference type="EMBL" id="QGLE01000011">
    <property type="protein sequence ID" value="PWR19504.1"/>
    <property type="molecule type" value="Genomic_DNA"/>
</dbReference>
<dbReference type="InterPro" id="IPR017941">
    <property type="entry name" value="Rieske_2Fe-2S"/>
</dbReference>
<feature type="domain" description="Rieske" evidence="7">
    <location>
        <begin position="4"/>
        <end position="99"/>
    </location>
</feature>
<comment type="caution">
    <text evidence="8">The sequence shown here is derived from an EMBL/GenBank/DDBJ whole genome shotgun (WGS) entry which is preliminary data.</text>
</comment>
<keyword evidence="9" id="KW-1185">Reference proteome</keyword>
<dbReference type="InterPro" id="IPR036922">
    <property type="entry name" value="Rieske_2Fe-2S_sf"/>
</dbReference>
<dbReference type="AlphaFoldDB" id="A0A317DYS6"/>
<keyword evidence="3" id="KW-0408">Iron</keyword>
<reference evidence="8 9" key="1">
    <citation type="submission" date="2018-05" db="EMBL/GenBank/DDBJ databases">
        <title>Zavarzinia sp. HR-AS.</title>
        <authorList>
            <person name="Lee Y."/>
            <person name="Jeon C.O."/>
        </authorList>
    </citation>
    <scope>NUCLEOTIDE SEQUENCE [LARGE SCALE GENOMIC DNA]</scope>
    <source>
        <strain evidence="8 9">HR-AS</strain>
    </source>
</reference>
<organism evidence="8 9">
    <name type="scientific">Zavarzinia aquatilis</name>
    <dbReference type="NCBI Taxonomy" id="2211142"/>
    <lineage>
        <taxon>Bacteria</taxon>
        <taxon>Pseudomonadati</taxon>
        <taxon>Pseudomonadota</taxon>
        <taxon>Alphaproteobacteria</taxon>
        <taxon>Rhodospirillales</taxon>
        <taxon>Zavarziniaceae</taxon>
        <taxon>Zavarzinia</taxon>
    </lineage>
</organism>
<evidence type="ECO:0000256" key="6">
    <source>
        <dbReference type="ARBA" id="ARBA00038001"/>
    </source>
</evidence>
<dbReference type="PANTHER" id="PTHR21496">
    <property type="entry name" value="FERREDOXIN-RELATED"/>
    <property type="match status" value="1"/>
</dbReference>
<dbReference type="Proteomes" id="UP000245461">
    <property type="component" value="Unassembled WGS sequence"/>
</dbReference>
<dbReference type="GO" id="GO:0051537">
    <property type="term" value="F:2 iron, 2 sulfur cluster binding"/>
    <property type="evidence" value="ECO:0007669"/>
    <property type="project" value="UniProtKB-KW"/>
</dbReference>
<evidence type="ECO:0000313" key="9">
    <source>
        <dbReference type="Proteomes" id="UP000245461"/>
    </source>
</evidence>
<evidence type="ECO:0000256" key="1">
    <source>
        <dbReference type="ARBA" id="ARBA00022714"/>
    </source>
</evidence>
<dbReference type="PROSITE" id="PS51296">
    <property type="entry name" value="RIESKE"/>
    <property type="match status" value="1"/>
</dbReference>
<evidence type="ECO:0000256" key="5">
    <source>
        <dbReference type="ARBA" id="ARBA00034078"/>
    </source>
</evidence>
<keyword evidence="4" id="KW-0411">Iron-sulfur</keyword>
<proteinExistence type="inferred from homology"/>
<dbReference type="Gene3D" id="2.102.10.10">
    <property type="entry name" value="Rieske [2Fe-2S] iron-sulphur domain"/>
    <property type="match status" value="1"/>
</dbReference>
<sequence length="103" mass="11502">MSFRPICTLDDLWEGEMQVFEVGGREVLMVNAEGGIVRAFDPICPHQERELIDGTLDGRILTCPAHLWQFDIDSGEGVNPTGCRLTAYQVRIEADQVLVDLPD</sequence>
<dbReference type="Pfam" id="PF00355">
    <property type="entry name" value="Rieske"/>
    <property type="match status" value="1"/>
</dbReference>
<comment type="similarity">
    <text evidence="6">Belongs to the bacterial ring-hydroxylating dioxygenase ferredoxin component family.</text>
</comment>